<evidence type="ECO:0000313" key="2">
    <source>
        <dbReference type="EMBL" id="PTW51272.1"/>
    </source>
</evidence>
<comment type="caution">
    <text evidence="2">The sequence shown here is derived from an EMBL/GenBank/DDBJ whole genome shotgun (WGS) entry which is preliminary data.</text>
</comment>
<evidence type="ECO:0000313" key="3">
    <source>
        <dbReference type="Proteomes" id="UP000244037"/>
    </source>
</evidence>
<dbReference type="Proteomes" id="UP000244037">
    <property type="component" value="Unassembled WGS sequence"/>
</dbReference>
<dbReference type="CDD" id="cd06193">
    <property type="entry name" value="siderophore_interacting"/>
    <property type="match status" value="1"/>
</dbReference>
<feature type="domain" description="SIP-like Rossmann fold" evidence="1">
    <location>
        <begin position="38"/>
        <end position="135"/>
    </location>
</feature>
<proteinExistence type="predicted"/>
<reference evidence="2 3" key="1">
    <citation type="submission" date="2018-04" db="EMBL/GenBank/DDBJ databases">
        <title>Genomic Encyclopedia of Archaeal and Bacterial Type Strains, Phase II (KMG-II): from individual species to whole genera.</title>
        <authorList>
            <person name="Goeker M."/>
        </authorList>
    </citation>
    <scope>NUCLEOTIDE SEQUENCE [LARGE SCALE GENOMIC DNA]</scope>
    <source>
        <strain evidence="2 3">DSM 19783</strain>
    </source>
</reference>
<dbReference type="Pfam" id="PF04954">
    <property type="entry name" value="SIP"/>
    <property type="match status" value="1"/>
</dbReference>
<evidence type="ECO:0000259" key="1">
    <source>
        <dbReference type="Pfam" id="PF04954"/>
    </source>
</evidence>
<name>A0A8E3ARP7_9RHOB</name>
<accession>A0A8E3ARP7</accession>
<organism evidence="2 3">
    <name type="scientific">Rhodovulum kholense</name>
    <dbReference type="NCBI Taxonomy" id="453584"/>
    <lineage>
        <taxon>Bacteria</taxon>
        <taxon>Pseudomonadati</taxon>
        <taxon>Pseudomonadota</taxon>
        <taxon>Alphaproteobacteria</taxon>
        <taxon>Rhodobacterales</taxon>
        <taxon>Paracoccaceae</taxon>
        <taxon>Rhodovulum</taxon>
    </lineage>
</organism>
<protein>
    <submittedName>
        <fullName evidence="2">Siderophore-interacting protein</fullName>
    </submittedName>
</protein>
<dbReference type="AlphaFoldDB" id="A0A8E3ARP7"/>
<dbReference type="Gene3D" id="3.40.50.80">
    <property type="entry name" value="Nucleotide-binding domain of ferredoxin-NADP reductase (FNR) module"/>
    <property type="match status" value="1"/>
</dbReference>
<keyword evidence="3" id="KW-1185">Reference proteome</keyword>
<dbReference type="InterPro" id="IPR007037">
    <property type="entry name" value="SIP_rossman_dom"/>
</dbReference>
<dbReference type="PANTHER" id="PTHR30157:SF0">
    <property type="entry name" value="NADPH-DEPENDENT FERRIC-CHELATE REDUCTASE"/>
    <property type="match status" value="1"/>
</dbReference>
<dbReference type="InterPro" id="IPR039374">
    <property type="entry name" value="SIP_fam"/>
</dbReference>
<dbReference type="InterPro" id="IPR039261">
    <property type="entry name" value="FNR_nucleotide-bd"/>
</dbReference>
<sequence>MFDHPGSPTCDWARGVVPGAPVGIMGPGGGWLPEGDPLLLFGDETAVPAILRILRITGVPARAWVTAAPEDLAALGADRRVTRSGDLLEALDAANPGPGGFVWFAARDGIAREARRRLTACGLPRGRFSAIAYWR</sequence>
<dbReference type="PANTHER" id="PTHR30157">
    <property type="entry name" value="FERRIC REDUCTASE, NADPH-DEPENDENT"/>
    <property type="match status" value="1"/>
</dbReference>
<dbReference type="EMBL" id="QAYC01000002">
    <property type="protein sequence ID" value="PTW51272.1"/>
    <property type="molecule type" value="Genomic_DNA"/>
</dbReference>
<gene>
    <name evidence="2" type="ORF">C8N38_10263</name>
</gene>